<comment type="caution">
    <text evidence="1">The sequence shown here is derived from an EMBL/GenBank/DDBJ whole genome shotgun (WGS) entry which is preliminary data.</text>
</comment>
<reference evidence="1" key="1">
    <citation type="submission" date="2022-08" db="EMBL/GenBank/DDBJ databases">
        <title>Genome Sequence of Fusarium decemcellulare.</title>
        <authorList>
            <person name="Buettner E."/>
        </authorList>
    </citation>
    <scope>NUCLEOTIDE SEQUENCE</scope>
    <source>
        <strain evidence="1">Babe19</strain>
    </source>
</reference>
<dbReference type="EMBL" id="JANRMS010000050">
    <property type="protein sequence ID" value="KAJ3548372.1"/>
    <property type="molecule type" value="Genomic_DNA"/>
</dbReference>
<dbReference type="Proteomes" id="UP001148629">
    <property type="component" value="Unassembled WGS sequence"/>
</dbReference>
<proteinExistence type="predicted"/>
<evidence type="ECO:0000313" key="2">
    <source>
        <dbReference type="Proteomes" id="UP001148629"/>
    </source>
</evidence>
<sequence length="833" mass="95898">MQAQYHRSSYPAQFLRRISTSSLHATSRPSPRSLRSPRRLSAIQSHKQQYEMLVQMRMLLESSKLTMCYIALTMPLRVNTTVRAKLQYWSRLTHVPLDPEIRMLHLWFVIKDFENNAPRAKMSLWKRLQVCVYVCIGAHVILNLIYEPLSYHGAFESIINSTIFNIVPPKIVKATDGSQYQPITGDQEIRLLVIEPGARLEELKCRLINVQSCWRTRYEALSYAWGDERSKRQILLSGSVKEINSSLYDALSDLRYPETERLIWVDALCINQDDKEEKTKQIRLMSDIYSRARHVLVYLGKKDPTVKNAIDSIRRLDWKFIPLYLRRRSSGLDDLAPQLGLLKNLLLYMGEIAETDVDWDHIVTLLGRPWFKRTWVIQEAVLPKRIKVICGDQSIPWAILERVVIAMNDYHSAGWAIPSYHLINDIFARIELMESARQARFTRIPKPDVSIVKWLLWNWYRGCPVYNEEVPRLLDFIWESYSFLCGDPRDKIFGMLGVAGQDVSHPYVKPDYDLSAEEVFRRFVLWELQQNNNLAVLGMSSNKSQSTFSTPSWVPDFTRLDPHNCLNGWRNRVKFHASAALSSQVQISNDEMVLCLKGRAIDILHTVGDESVKDPTHVLHDNEGLDDLDLVKKEMQVNKCMIEEARDIWLNAMKRSTKGSGFSLQPDSIFTKDEREGKLKVNIESLTESLKDWQPFFMTLICSRSADGKEDSDLAPAMIRAFIRLSLGVRVRENQPEAMDAFQARKGLRTILAFTRSRRFAGTESGLAGYVPMRAKKGDTVVILNGADVPFVLRKKDDGRYLLVGECYMHGIMNGEALDTSNFKSEETIFTLD</sequence>
<gene>
    <name evidence="1" type="ORF">NM208_g1031</name>
</gene>
<evidence type="ECO:0000313" key="1">
    <source>
        <dbReference type="EMBL" id="KAJ3548372.1"/>
    </source>
</evidence>
<accession>A0ACC1SXH9</accession>
<name>A0ACC1SXH9_9HYPO</name>
<keyword evidence="2" id="KW-1185">Reference proteome</keyword>
<organism evidence="1 2">
    <name type="scientific">Fusarium decemcellulare</name>
    <dbReference type="NCBI Taxonomy" id="57161"/>
    <lineage>
        <taxon>Eukaryota</taxon>
        <taxon>Fungi</taxon>
        <taxon>Dikarya</taxon>
        <taxon>Ascomycota</taxon>
        <taxon>Pezizomycotina</taxon>
        <taxon>Sordariomycetes</taxon>
        <taxon>Hypocreomycetidae</taxon>
        <taxon>Hypocreales</taxon>
        <taxon>Nectriaceae</taxon>
        <taxon>Fusarium</taxon>
        <taxon>Fusarium decemcellulare species complex</taxon>
    </lineage>
</organism>
<protein>
    <submittedName>
        <fullName evidence="1">Uncharacterized protein</fullName>
    </submittedName>
</protein>